<evidence type="ECO:0000313" key="2">
    <source>
        <dbReference type="EMBL" id="BAY68695.1"/>
    </source>
</evidence>
<accession>A0A1Z4KI96</accession>
<dbReference type="GO" id="GO:0016740">
    <property type="term" value="F:transferase activity"/>
    <property type="evidence" value="ECO:0007669"/>
    <property type="project" value="UniProtKB-KW"/>
</dbReference>
<protein>
    <submittedName>
        <fullName evidence="2">Putative glycosyl transferase</fullName>
    </submittedName>
</protein>
<evidence type="ECO:0000259" key="1">
    <source>
        <dbReference type="Pfam" id="PF00535"/>
    </source>
</evidence>
<dbReference type="AlphaFoldDB" id="A0A1Z4KI96"/>
<evidence type="ECO:0000313" key="3">
    <source>
        <dbReference type="Proteomes" id="UP000217507"/>
    </source>
</evidence>
<dbReference type="Pfam" id="PF00535">
    <property type="entry name" value="Glycos_transf_2"/>
    <property type="match status" value="1"/>
</dbReference>
<name>A0A1Z4KI96_ANAVA</name>
<dbReference type="CDD" id="cd00761">
    <property type="entry name" value="Glyco_tranf_GTA_type"/>
    <property type="match status" value="1"/>
</dbReference>
<dbReference type="InterPro" id="IPR029044">
    <property type="entry name" value="Nucleotide-diphossugar_trans"/>
</dbReference>
<sequence length="318" mass="35879">MPKVSVVIPAYNSMAYLPTTLETVFAQTFTDFEVLIINDGSSDNIVNWVSSLADARIRLITQENQGLTGAHNTGVMQAQGEYIAFLDADDLWEPSKLEKQVSCLDKNPEVGLVDTWVMLIDETGKSTGTVLKTNAEGNVWKQIIQCPTVVCGSSPLVRNACFQEVGLFDPEMGGSSDWDMWIRIASRYSFGLIKEPLTLYRQHRSSMSKNCERVFRENQSVIEKTFKSVPPELQNLKQRAYALVYLYLAWRALDNRNYEQAIYYRQQAYTSDPQVIYSKSGLSQKFAILVTRFFGASGLDGVRNISRALRRNILALIP</sequence>
<dbReference type="EMBL" id="AP018216">
    <property type="protein sequence ID" value="BAY68695.1"/>
    <property type="molecule type" value="Genomic_DNA"/>
</dbReference>
<dbReference type="Proteomes" id="UP000217507">
    <property type="component" value="Chromosome"/>
</dbReference>
<feature type="domain" description="Glycosyltransferase 2-like" evidence="1">
    <location>
        <begin position="5"/>
        <end position="125"/>
    </location>
</feature>
<dbReference type="GO" id="GO:0044010">
    <property type="term" value="P:single-species biofilm formation"/>
    <property type="evidence" value="ECO:0007669"/>
    <property type="project" value="TreeGrafter"/>
</dbReference>
<dbReference type="SUPFAM" id="SSF53448">
    <property type="entry name" value="Nucleotide-diphospho-sugar transferases"/>
    <property type="match status" value="1"/>
</dbReference>
<organism evidence="2 3">
    <name type="scientific">Trichormus variabilis NIES-23</name>
    <dbReference type="NCBI Taxonomy" id="1973479"/>
    <lineage>
        <taxon>Bacteria</taxon>
        <taxon>Bacillati</taxon>
        <taxon>Cyanobacteriota</taxon>
        <taxon>Cyanophyceae</taxon>
        <taxon>Nostocales</taxon>
        <taxon>Nostocaceae</taxon>
        <taxon>Trichormus</taxon>
    </lineage>
</organism>
<proteinExistence type="predicted"/>
<dbReference type="Gene3D" id="3.90.550.10">
    <property type="entry name" value="Spore Coat Polysaccharide Biosynthesis Protein SpsA, Chain A"/>
    <property type="match status" value="1"/>
</dbReference>
<gene>
    <name evidence="2" type="ORF">NIES23_14830</name>
</gene>
<dbReference type="PANTHER" id="PTHR43685">
    <property type="entry name" value="GLYCOSYLTRANSFERASE"/>
    <property type="match status" value="1"/>
</dbReference>
<keyword evidence="2" id="KW-0808">Transferase</keyword>
<dbReference type="PANTHER" id="PTHR43685:SF2">
    <property type="entry name" value="GLYCOSYLTRANSFERASE 2-LIKE DOMAIN-CONTAINING PROTEIN"/>
    <property type="match status" value="1"/>
</dbReference>
<dbReference type="InterPro" id="IPR050834">
    <property type="entry name" value="Glycosyltransf_2"/>
</dbReference>
<dbReference type="InterPro" id="IPR001173">
    <property type="entry name" value="Glyco_trans_2-like"/>
</dbReference>
<reference evidence="2 3" key="1">
    <citation type="submission" date="2017-06" db="EMBL/GenBank/DDBJ databases">
        <title>Genome sequencing of cyanobaciteial culture collection at National Institute for Environmental Studies (NIES).</title>
        <authorList>
            <person name="Hirose Y."/>
            <person name="Shimura Y."/>
            <person name="Fujisawa T."/>
            <person name="Nakamura Y."/>
            <person name="Kawachi M."/>
        </authorList>
    </citation>
    <scope>NUCLEOTIDE SEQUENCE [LARGE SCALE GENOMIC DNA]</scope>
    <source>
        <strain evidence="2 3">NIES-23</strain>
    </source>
</reference>